<dbReference type="EMBL" id="CVRI01000064">
    <property type="protein sequence ID" value="CRL05498.1"/>
    <property type="molecule type" value="Genomic_DNA"/>
</dbReference>
<keyword evidence="3" id="KW-1185">Reference proteome</keyword>
<dbReference type="AlphaFoldDB" id="A0A1J1J0L8"/>
<sequence length="134" mass="15547">MVNQEDSFHEIQRPTHRDSFAFPIVIRNSSSRENIPWELNSRHILGPVSVFGPIRWPPLLEPSPNTPQNSIPKETTKKAHEKDETDGHKFLMHNLKIENDEHSLENIEIERSVRSAFLQMMAIATIQDENFQLP</sequence>
<feature type="region of interest" description="Disordered" evidence="1">
    <location>
        <begin position="59"/>
        <end position="86"/>
    </location>
</feature>
<evidence type="ECO:0000313" key="3">
    <source>
        <dbReference type="Proteomes" id="UP000183832"/>
    </source>
</evidence>
<proteinExistence type="predicted"/>
<name>A0A1J1J0L8_9DIPT</name>
<protein>
    <submittedName>
        <fullName evidence="2">CLUMA_CG018325, isoform A</fullName>
    </submittedName>
</protein>
<reference evidence="2 3" key="1">
    <citation type="submission" date="2015-04" db="EMBL/GenBank/DDBJ databases">
        <authorList>
            <person name="Syromyatnikov M.Y."/>
            <person name="Popov V.N."/>
        </authorList>
    </citation>
    <scope>NUCLEOTIDE SEQUENCE [LARGE SCALE GENOMIC DNA]</scope>
</reference>
<accession>A0A1J1J0L8</accession>
<evidence type="ECO:0000313" key="2">
    <source>
        <dbReference type="EMBL" id="CRL05498.1"/>
    </source>
</evidence>
<organism evidence="2 3">
    <name type="scientific">Clunio marinus</name>
    <dbReference type="NCBI Taxonomy" id="568069"/>
    <lineage>
        <taxon>Eukaryota</taxon>
        <taxon>Metazoa</taxon>
        <taxon>Ecdysozoa</taxon>
        <taxon>Arthropoda</taxon>
        <taxon>Hexapoda</taxon>
        <taxon>Insecta</taxon>
        <taxon>Pterygota</taxon>
        <taxon>Neoptera</taxon>
        <taxon>Endopterygota</taxon>
        <taxon>Diptera</taxon>
        <taxon>Nematocera</taxon>
        <taxon>Chironomoidea</taxon>
        <taxon>Chironomidae</taxon>
        <taxon>Clunio</taxon>
    </lineage>
</organism>
<gene>
    <name evidence="2" type="ORF">CLUMA_CG018325</name>
</gene>
<dbReference type="Proteomes" id="UP000183832">
    <property type="component" value="Unassembled WGS sequence"/>
</dbReference>
<evidence type="ECO:0000256" key="1">
    <source>
        <dbReference type="SAM" id="MobiDB-lite"/>
    </source>
</evidence>
<feature type="compositionally biased region" description="Basic and acidic residues" evidence="1">
    <location>
        <begin position="74"/>
        <end position="86"/>
    </location>
</feature>